<sequence>MILKKASLFLSLILLVGCAKNEVHTVAKDSLNFNKLNGISIGGNLEDVLKKYKDDIIVQNYKDISSIPGCENAKNIIIDNNETNLDVSNKGFVTAINTTNPKVVDENGISVGQDLKKLLELKSINKVNKIDNQEGGSYYEYKLVSQDSEYYYIYSASKDEKVDSIGLFSKDHINCYED</sequence>
<evidence type="ECO:0000256" key="1">
    <source>
        <dbReference type="SAM" id="SignalP"/>
    </source>
</evidence>
<dbReference type="AlphaFoldDB" id="N9RRL4"/>
<keyword evidence="1" id="KW-0732">Signal</keyword>
<gene>
    <name evidence="2" type="ORF">F902_01126</name>
</gene>
<keyword evidence="3" id="KW-1185">Reference proteome</keyword>
<evidence type="ECO:0000313" key="3">
    <source>
        <dbReference type="Proteomes" id="UP000013084"/>
    </source>
</evidence>
<name>N9RRL4_9GAMM</name>
<protein>
    <recommendedName>
        <fullName evidence="4">Lipoprotein</fullName>
    </recommendedName>
</protein>
<dbReference type="PATRIC" id="fig|1217700.3.peg.1079"/>
<comment type="caution">
    <text evidence="2">The sequence shown here is derived from an EMBL/GenBank/DDBJ whole genome shotgun (WGS) entry which is preliminary data.</text>
</comment>
<organism evidence="2 3">
    <name type="scientific">Acinetobacter higginsii</name>
    <dbReference type="NCBI Taxonomy" id="70347"/>
    <lineage>
        <taxon>Bacteria</taxon>
        <taxon>Pseudomonadati</taxon>
        <taxon>Pseudomonadota</taxon>
        <taxon>Gammaproteobacteria</taxon>
        <taxon>Moraxellales</taxon>
        <taxon>Moraxellaceae</taxon>
        <taxon>Acinetobacter</taxon>
    </lineage>
</organism>
<dbReference type="EMBL" id="APRN01000033">
    <property type="protein sequence ID" value="ENX60578.1"/>
    <property type="molecule type" value="Genomic_DNA"/>
</dbReference>
<evidence type="ECO:0008006" key="4">
    <source>
        <dbReference type="Google" id="ProtNLM"/>
    </source>
</evidence>
<dbReference type="OrthoDB" id="6712423at2"/>
<evidence type="ECO:0000313" key="2">
    <source>
        <dbReference type="EMBL" id="ENX60578.1"/>
    </source>
</evidence>
<dbReference type="PROSITE" id="PS51257">
    <property type="entry name" value="PROKAR_LIPOPROTEIN"/>
    <property type="match status" value="1"/>
</dbReference>
<accession>N9RRL4</accession>
<dbReference type="HOGENOM" id="CLU_1536810_0_0_6"/>
<feature type="chain" id="PRO_5004151517" description="Lipoprotein" evidence="1">
    <location>
        <begin position="22"/>
        <end position="178"/>
    </location>
</feature>
<dbReference type="Proteomes" id="UP000013084">
    <property type="component" value="Unassembled WGS sequence"/>
</dbReference>
<reference evidence="2 3" key="1">
    <citation type="submission" date="2013-02" db="EMBL/GenBank/DDBJ databases">
        <title>The Genome Sequence of Acinetobacter sp. CIP 70.18.</title>
        <authorList>
            <consortium name="The Broad Institute Genome Sequencing Platform"/>
            <consortium name="The Broad Institute Genome Sequencing Center for Infectious Disease"/>
            <person name="Cerqueira G."/>
            <person name="Feldgarden M."/>
            <person name="Courvalin P."/>
            <person name="Perichon B."/>
            <person name="Grillot-Courvalin C."/>
            <person name="Clermont D."/>
            <person name="Rocha E."/>
            <person name="Yoon E.-J."/>
            <person name="Nemec A."/>
            <person name="Walker B."/>
            <person name="Young S.K."/>
            <person name="Zeng Q."/>
            <person name="Gargeya S."/>
            <person name="Fitzgerald M."/>
            <person name="Haas B."/>
            <person name="Abouelleil A."/>
            <person name="Alvarado L."/>
            <person name="Arachchi H.M."/>
            <person name="Berlin A.M."/>
            <person name="Chapman S.B."/>
            <person name="Dewar J."/>
            <person name="Goldberg J."/>
            <person name="Griggs A."/>
            <person name="Gujja S."/>
            <person name="Hansen M."/>
            <person name="Howarth C."/>
            <person name="Imamovic A."/>
            <person name="Larimer J."/>
            <person name="McCowan C."/>
            <person name="Murphy C."/>
            <person name="Neiman D."/>
            <person name="Pearson M."/>
            <person name="Priest M."/>
            <person name="Roberts A."/>
            <person name="Saif S."/>
            <person name="Shea T."/>
            <person name="Sisk P."/>
            <person name="Sykes S."/>
            <person name="Wortman J."/>
            <person name="Nusbaum C."/>
            <person name="Birren B."/>
        </authorList>
    </citation>
    <scope>NUCLEOTIDE SEQUENCE [LARGE SCALE GENOMIC DNA]</scope>
    <source>
        <strain evidence="2 3">CIP 70.18</strain>
    </source>
</reference>
<feature type="signal peptide" evidence="1">
    <location>
        <begin position="1"/>
        <end position="21"/>
    </location>
</feature>
<proteinExistence type="predicted"/>